<sequence>MTEPRGKTVERSSDLFTADLAGTHRRSTVQTIAPDPETLALYDRDGFVILKGLIETQVRERAEDALRGVLGPTGRNNFEGFNTQRAYALLAKTRALDPLIAHPQILGFLEARLHAHPLLSACLAINIGPGESSQLPHADDGFYPDMRPDARHGLSVIWAFDSFTRENGATCGWPGSHLWPAGREPGPQDPAVTAIMDPGDALVFHGGFWHAGGENVTGRSRLALTAQYCAPWLRTQEAMALAVPPNAVAGLEPPLPSLLGYQIHPPFMGHVDGMHPRRLLGT</sequence>
<reference evidence="3 4" key="1">
    <citation type="journal article" date="2013" name="Int. J. Syst. Evol. Microbiol.">
        <title>Marinicauda pacifica gen. nov., sp. nov., a prosthecate alphaproteobacterium of the family Hyphomonadaceae isolated from deep seawater.</title>
        <authorList>
            <person name="Zhang X.Y."/>
            <person name="Li G.W."/>
            <person name="Wang C.S."/>
            <person name="Zhang Y.J."/>
            <person name="Xu X.W."/>
            <person name="Li H."/>
            <person name="Liu A."/>
            <person name="Liu C."/>
            <person name="Xie B.B."/>
            <person name="Qin Q.L."/>
            <person name="Xu Z."/>
            <person name="Chen X.L."/>
            <person name="Zhou B.C."/>
            <person name="Zhang Y.Z."/>
        </authorList>
    </citation>
    <scope>NUCLEOTIDE SEQUENCE [LARGE SCALE GENOMIC DNA]</scope>
    <source>
        <strain evidence="3 4">P-1 km-3</strain>
    </source>
</reference>
<comment type="caution">
    <text evidence="3">The sequence shown here is derived from an EMBL/GenBank/DDBJ whole genome shotgun (WGS) entry which is preliminary data.</text>
</comment>
<keyword evidence="2" id="KW-0408">Iron</keyword>
<evidence type="ECO:0000313" key="4">
    <source>
        <dbReference type="Proteomes" id="UP000305451"/>
    </source>
</evidence>
<evidence type="ECO:0000256" key="1">
    <source>
        <dbReference type="ARBA" id="ARBA00022723"/>
    </source>
</evidence>
<keyword evidence="3" id="KW-0223">Dioxygenase</keyword>
<dbReference type="AlphaFoldDB" id="A0A4S2H9M5"/>
<keyword evidence="1" id="KW-0479">Metal-binding</keyword>
<name>A0A4S2H9M5_9PROT</name>
<dbReference type="SUPFAM" id="SSF51197">
    <property type="entry name" value="Clavaminate synthase-like"/>
    <property type="match status" value="1"/>
</dbReference>
<dbReference type="OrthoDB" id="9796766at2"/>
<dbReference type="RefSeq" id="WP_135945661.1">
    <property type="nucleotide sequence ID" value="NZ_BMEI01000003.1"/>
</dbReference>
<gene>
    <name evidence="3" type="ORF">E5162_12905</name>
</gene>
<dbReference type="EMBL" id="SRXV01000003">
    <property type="protein sequence ID" value="TGY92526.1"/>
    <property type="molecule type" value="Genomic_DNA"/>
</dbReference>
<evidence type="ECO:0000313" key="3">
    <source>
        <dbReference type="EMBL" id="TGY92526.1"/>
    </source>
</evidence>
<dbReference type="GO" id="GO:0016706">
    <property type="term" value="F:2-oxoglutarate-dependent dioxygenase activity"/>
    <property type="evidence" value="ECO:0007669"/>
    <property type="project" value="UniProtKB-ARBA"/>
</dbReference>
<dbReference type="PANTHER" id="PTHR20883:SF15">
    <property type="entry name" value="PHYTANOYL-COA DIOXYGENASE DOMAIN-CONTAINING PROTEIN 1"/>
    <property type="match status" value="1"/>
</dbReference>
<keyword evidence="3" id="KW-0560">Oxidoreductase</keyword>
<keyword evidence="4" id="KW-1185">Reference proteome</keyword>
<dbReference type="Proteomes" id="UP000305451">
    <property type="component" value="Unassembled WGS sequence"/>
</dbReference>
<accession>A0A4S2H9M5</accession>
<dbReference type="GO" id="GO:0005506">
    <property type="term" value="F:iron ion binding"/>
    <property type="evidence" value="ECO:0007669"/>
    <property type="project" value="UniProtKB-ARBA"/>
</dbReference>
<dbReference type="InterPro" id="IPR008775">
    <property type="entry name" value="Phytyl_CoA_dOase-like"/>
</dbReference>
<protein>
    <submittedName>
        <fullName evidence="3">Phytanoyl-CoA dioxygenase family protein</fullName>
    </submittedName>
</protein>
<dbReference type="Gene3D" id="2.60.120.620">
    <property type="entry name" value="q2cbj1_9rhob like domain"/>
    <property type="match status" value="1"/>
</dbReference>
<dbReference type="PANTHER" id="PTHR20883">
    <property type="entry name" value="PHYTANOYL-COA DIOXYGENASE DOMAIN CONTAINING 1"/>
    <property type="match status" value="1"/>
</dbReference>
<proteinExistence type="predicted"/>
<dbReference type="Pfam" id="PF05721">
    <property type="entry name" value="PhyH"/>
    <property type="match status" value="1"/>
</dbReference>
<evidence type="ECO:0000256" key="2">
    <source>
        <dbReference type="ARBA" id="ARBA00023004"/>
    </source>
</evidence>
<organism evidence="3 4">
    <name type="scientific">Marinicauda pacifica</name>
    <dbReference type="NCBI Taxonomy" id="1133559"/>
    <lineage>
        <taxon>Bacteria</taxon>
        <taxon>Pseudomonadati</taxon>
        <taxon>Pseudomonadota</taxon>
        <taxon>Alphaproteobacteria</taxon>
        <taxon>Maricaulales</taxon>
        <taxon>Maricaulaceae</taxon>
        <taxon>Marinicauda</taxon>
    </lineage>
</organism>